<feature type="region of interest" description="Disordered" evidence="12">
    <location>
        <begin position="517"/>
        <end position="554"/>
    </location>
</feature>
<keyword evidence="15" id="KW-1185">Reference proteome</keyword>
<dbReference type="AlphaFoldDB" id="A0A401NW75"/>
<comment type="subcellular location">
    <subcellularLocation>
        <location evidence="1 11">Nucleus speckle</location>
    </subcellularLocation>
</comment>
<organism evidence="14 15">
    <name type="scientific">Scyliorhinus torazame</name>
    <name type="common">Cloudy catshark</name>
    <name type="synonym">Catulus torazame</name>
    <dbReference type="NCBI Taxonomy" id="75743"/>
    <lineage>
        <taxon>Eukaryota</taxon>
        <taxon>Metazoa</taxon>
        <taxon>Chordata</taxon>
        <taxon>Craniata</taxon>
        <taxon>Vertebrata</taxon>
        <taxon>Chondrichthyes</taxon>
        <taxon>Elasmobranchii</taxon>
        <taxon>Galeomorphii</taxon>
        <taxon>Galeoidea</taxon>
        <taxon>Carcharhiniformes</taxon>
        <taxon>Scyliorhinidae</taxon>
        <taxon>Scyliorhinus</taxon>
    </lineage>
</organism>
<feature type="compositionally biased region" description="Basic and acidic residues" evidence="12">
    <location>
        <begin position="323"/>
        <end position="334"/>
    </location>
</feature>
<dbReference type="Gene3D" id="1.20.1390.10">
    <property type="entry name" value="PWI domain"/>
    <property type="match status" value="1"/>
</dbReference>
<dbReference type="OMA" id="FCEYYHP"/>
<dbReference type="FunFam" id="4.10.1000.30:FF:000001">
    <property type="entry name" value="Zinc finger CCCH domain-containing protein 14"/>
    <property type="match status" value="1"/>
</dbReference>
<dbReference type="PROSITE" id="PS50103">
    <property type="entry name" value="ZF_C3H1"/>
    <property type="match status" value="1"/>
</dbReference>
<evidence type="ECO:0000259" key="13">
    <source>
        <dbReference type="PROSITE" id="PS50103"/>
    </source>
</evidence>
<evidence type="ECO:0000313" key="14">
    <source>
        <dbReference type="EMBL" id="GCB65133.1"/>
    </source>
</evidence>
<keyword evidence="4 10" id="KW-0479">Metal-binding</keyword>
<dbReference type="STRING" id="75743.A0A401NW75"/>
<gene>
    <name evidence="14" type="ORF">scyTo_0007654</name>
</gene>
<keyword evidence="8 11" id="KW-0694">RNA-binding</keyword>
<dbReference type="Pfam" id="PF14608">
    <property type="entry name" value="zf-CCCH_2"/>
    <property type="match status" value="5"/>
</dbReference>
<evidence type="ECO:0000256" key="4">
    <source>
        <dbReference type="ARBA" id="ARBA00022723"/>
    </source>
</evidence>
<reference evidence="14 15" key="1">
    <citation type="journal article" date="2018" name="Nat. Ecol. Evol.">
        <title>Shark genomes provide insights into elasmobranch evolution and the origin of vertebrates.</title>
        <authorList>
            <person name="Hara Y"/>
            <person name="Yamaguchi K"/>
            <person name="Onimaru K"/>
            <person name="Kadota M"/>
            <person name="Koyanagi M"/>
            <person name="Keeley SD"/>
            <person name="Tatsumi K"/>
            <person name="Tanaka K"/>
            <person name="Motone F"/>
            <person name="Kageyama Y"/>
            <person name="Nozu R"/>
            <person name="Adachi N"/>
            <person name="Nishimura O"/>
            <person name="Nakagawa R"/>
            <person name="Tanegashima C"/>
            <person name="Kiyatake I"/>
            <person name="Matsumoto R"/>
            <person name="Murakumo K"/>
            <person name="Nishida K"/>
            <person name="Terakita A"/>
            <person name="Kuratani S"/>
            <person name="Sato K"/>
            <person name="Hyodo S Kuraku.S."/>
        </authorList>
    </citation>
    <scope>NUCLEOTIDE SEQUENCE [LARGE SCALE GENOMIC DNA]</scope>
</reference>
<dbReference type="GO" id="GO:0005737">
    <property type="term" value="C:cytoplasm"/>
    <property type="evidence" value="ECO:0007669"/>
    <property type="project" value="TreeGrafter"/>
</dbReference>
<evidence type="ECO:0000313" key="15">
    <source>
        <dbReference type="Proteomes" id="UP000288216"/>
    </source>
</evidence>
<sequence>MAARSSRGYPAAAVAETPEAEGPRSRTTGMEIGTEISRKIRTAIKGKLQELGAYADEELPDYIMVMVANKKSQDQMAEDLALFLGNNTVKFTAWLHGVLDKLRSVTVEPTTLKQPSSYTNCNVLFPLEKSQAAVSGSTDQNSDVRILAVTSTLSERNDSRVSTSSLQEQMMPIIRTSSVERNTSQLTSAVKPLIELISSEAVIDIKPEPDDLIDEDLNILQEFPSSKKKPMVTVGYNISCPSLEVFRPEENVSYPCRAAENSIQSFRVPQNNVQPCKLGESNFHGCRPLENAGHPYRSYESNLQAYNRLPESDVQVYRPPKSNSDRSSRDDENSRKRKAAIISSVVKINKTSDGEEDDDDYGARTGSLPSSISVPAKPERRPTLPPSKQANKNLILKAITEAQKSVSKTTSYPAVISQRQTVPVAPRTRAICERNEIEVINVEDKTHQHDLQLQINKVEQPVQKYYLKSIEARPGGDTRSFILKKPVLEGVEPQLQGKVAVYMEGVSAEQDRVVQAKDQHDSEESSPKFIVTLDGIPSPPGYSSEQDEETEPMEQGGLLQEAGRKYRLSIQNIAQPLREADEEIDGSNFQVKRQKVLERCKYWPACKNGDECMYHHPVASCKTFPKCKFGDKCLFIHPNCKYDSKCIRPDCPYTHASKRTAVVPKQPAPVANTGSSLCRFFPDCKKVECPFIHPKPCRFSTHCKRADCTFYHPAVTLPPRHALKWTRSQQNGE</sequence>
<evidence type="ECO:0000256" key="2">
    <source>
        <dbReference type="ARBA" id="ARBA00008423"/>
    </source>
</evidence>
<keyword evidence="6 10" id="KW-0863">Zinc-finger</keyword>
<keyword evidence="7 10" id="KW-0862">Zinc</keyword>
<dbReference type="PANTHER" id="PTHR14738">
    <property type="entry name" value="ZINC FINGER CCCH DOMAIN-CONTAINING PROTEIN 14"/>
    <property type="match status" value="1"/>
</dbReference>
<dbReference type="GO" id="GO:0008143">
    <property type="term" value="F:poly(A) binding"/>
    <property type="evidence" value="ECO:0007669"/>
    <property type="project" value="UniProtKB-UniRule"/>
</dbReference>
<keyword evidence="5 11" id="KW-0677">Repeat</keyword>
<comment type="function">
    <text evidence="11">RNA-binding protein involved in the biogenesis of circular RNAs (circRNAs), which are produced by back-splicing circularization of pre-mRNAs. Acts by binding to both exon-intron boundary and 3'-UTR of pre-mRNAs to promote circRNA biogenesis through dimerization and the association with the spliceosome.</text>
</comment>
<dbReference type="FunFam" id="4.10.1000.40:FF:000006">
    <property type="entry name" value="Zinc finger CCCH domain-containing protein 14"/>
    <property type="match status" value="1"/>
</dbReference>
<evidence type="ECO:0000256" key="11">
    <source>
        <dbReference type="RuleBase" id="RU369058"/>
    </source>
</evidence>
<accession>A0A401NW75</accession>
<dbReference type="Proteomes" id="UP000288216">
    <property type="component" value="Unassembled WGS sequence"/>
</dbReference>
<evidence type="ECO:0000256" key="12">
    <source>
        <dbReference type="SAM" id="MobiDB-lite"/>
    </source>
</evidence>
<name>A0A401NW75_SCYTO</name>
<evidence type="ECO:0000256" key="8">
    <source>
        <dbReference type="ARBA" id="ARBA00022884"/>
    </source>
</evidence>
<evidence type="ECO:0000256" key="5">
    <source>
        <dbReference type="ARBA" id="ARBA00022737"/>
    </source>
</evidence>
<evidence type="ECO:0000256" key="7">
    <source>
        <dbReference type="ARBA" id="ARBA00022833"/>
    </source>
</evidence>
<evidence type="ECO:0000256" key="10">
    <source>
        <dbReference type="PROSITE-ProRule" id="PRU00723"/>
    </source>
</evidence>
<feature type="domain" description="C3H1-type" evidence="13">
    <location>
        <begin position="594"/>
        <end position="619"/>
    </location>
</feature>
<dbReference type="OrthoDB" id="5589010at2759"/>
<dbReference type="InterPro" id="IPR000571">
    <property type="entry name" value="Znf_CCCH"/>
</dbReference>
<keyword evidence="9 11" id="KW-0539">Nucleus</keyword>
<dbReference type="EMBL" id="BFAA01002816">
    <property type="protein sequence ID" value="GCB65133.1"/>
    <property type="molecule type" value="Genomic_DNA"/>
</dbReference>
<evidence type="ECO:0000256" key="3">
    <source>
        <dbReference type="ARBA" id="ARBA00015071"/>
    </source>
</evidence>
<protein>
    <recommendedName>
        <fullName evidence="3 11">Zinc finger CCCH domain-containing protein 14</fullName>
    </recommendedName>
</protein>
<dbReference type="InterPro" id="IPR040366">
    <property type="entry name" value="Nab2/ZC3H14"/>
</dbReference>
<evidence type="ECO:0000256" key="6">
    <source>
        <dbReference type="ARBA" id="ARBA00022771"/>
    </source>
</evidence>
<evidence type="ECO:0000256" key="1">
    <source>
        <dbReference type="ARBA" id="ARBA00004324"/>
    </source>
</evidence>
<feature type="zinc finger region" description="C3H1-type" evidence="10">
    <location>
        <begin position="594"/>
        <end position="619"/>
    </location>
</feature>
<dbReference type="SMART" id="SM00356">
    <property type="entry name" value="ZnF_C3H1"/>
    <property type="match status" value="3"/>
</dbReference>
<dbReference type="Gene3D" id="4.10.1000.30">
    <property type="match status" value="1"/>
</dbReference>
<comment type="caution">
    <text evidence="14">The sequence shown here is derived from an EMBL/GenBank/DDBJ whole genome shotgun (WGS) entry which is preliminary data.</text>
</comment>
<feature type="region of interest" description="Disordered" evidence="12">
    <location>
        <begin position="309"/>
        <end position="388"/>
    </location>
</feature>
<feature type="region of interest" description="Disordered" evidence="12">
    <location>
        <begin position="1"/>
        <end position="29"/>
    </location>
</feature>
<comment type="similarity">
    <text evidence="2 11">Belongs to the ZC3H14 family.</text>
</comment>
<feature type="compositionally biased region" description="Basic and acidic residues" evidence="12">
    <location>
        <begin position="517"/>
        <end position="526"/>
    </location>
</feature>
<dbReference type="Gene3D" id="4.10.1000.40">
    <property type="match status" value="1"/>
</dbReference>
<dbReference type="FunFam" id="1.20.1390.10:FF:000006">
    <property type="entry name" value="zinc finger CCCH domain-containing protein 14"/>
    <property type="match status" value="1"/>
</dbReference>
<dbReference type="GO" id="GO:0016607">
    <property type="term" value="C:nuclear speck"/>
    <property type="evidence" value="ECO:0007669"/>
    <property type="project" value="UniProtKB-SubCell"/>
</dbReference>
<dbReference type="GO" id="GO:0043488">
    <property type="term" value="P:regulation of mRNA stability"/>
    <property type="evidence" value="ECO:0007669"/>
    <property type="project" value="UniProtKB-UniRule"/>
</dbReference>
<evidence type="ECO:0000256" key="9">
    <source>
        <dbReference type="ARBA" id="ARBA00023242"/>
    </source>
</evidence>
<dbReference type="PANTHER" id="PTHR14738:SF29">
    <property type="entry name" value="ZINC FINGER CCCH DOMAIN-CONTAINING PROTEIN 14"/>
    <property type="match status" value="1"/>
</dbReference>
<dbReference type="GO" id="GO:0008270">
    <property type="term" value="F:zinc ion binding"/>
    <property type="evidence" value="ECO:0007669"/>
    <property type="project" value="UniProtKB-KW"/>
</dbReference>
<proteinExistence type="inferred from homology"/>